<evidence type="ECO:0000259" key="3">
    <source>
        <dbReference type="Pfam" id="PF13579"/>
    </source>
</evidence>
<evidence type="ECO:0000256" key="2">
    <source>
        <dbReference type="ARBA" id="ARBA00022679"/>
    </source>
</evidence>
<dbReference type="GO" id="GO:1901137">
    <property type="term" value="P:carbohydrate derivative biosynthetic process"/>
    <property type="evidence" value="ECO:0007669"/>
    <property type="project" value="UniProtKB-ARBA"/>
</dbReference>
<dbReference type="PANTHER" id="PTHR45947">
    <property type="entry name" value="SULFOQUINOVOSYL TRANSFERASE SQD2"/>
    <property type="match status" value="1"/>
</dbReference>
<keyword evidence="2 4" id="KW-0808">Transferase</keyword>
<organism evidence="4 5">
    <name type="scientific">Nocardioides jejuensis</name>
    <dbReference type="NCBI Taxonomy" id="2502782"/>
    <lineage>
        <taxon>Bacteria</taxon>
        <taxon>Bacillati</taxon>
        <taxon>Actinomycetota</taxon>
        <taxon>Actinomycetes</taxon>
        <taxon>Propionibacteriales</taxon>
        <taxon>Nocardioidaceae</taxon>
        <taxon>Nocardioides</taxon>
    </lineage>
</organism>
<dbReference type="OrthoDB" id="3180470at2"/>
<dbReference type="Pfam" id="PF13579">
    <property type="entry name" value="Glyco_trans_4_4"/>
    <property type="match status" value="1"/>
</dbReference>
<dbReference type="GO" id="GO:0016758">
    <property type="term" value="F:hexosyltransferase activity"/>
    <property type="evidence" value="ECO:0007669"/>
    <property type="project" value="TreeGrafter"/>
</dbReference>
<dbReference type="CDD" id="cd03794">
    <property type="entry name" value="GT4_WbuB-like"/>
    <property type="match status" value="1"/>
</dbReference>
<evidence type="ECO:0000256" key="1">
    <source>
        <dbReference type="ARBA" id="ARBA00022676"/>
    </source>
</evidence>
<keyword evidence="1" id="KW-0328">Glycosyltransferase</keyword>
<dbReference type="InterPro" id="IPR050194">
    <property type="entry name" value="Glycosyltransferase_grp1"/>
</dbReference>
<dbReference type="Proteomes" id="UP000295453">
    <property type="component" value="Unassembled WGS sequence"/>
</dbReference>
<protein>
    <submittedName>
        <fullName evidence="4">Glycosyltransferase WbuB</fullName>
    </submittedName>
</protein>
<sequence length="401" mass="43156">MKVLVHDYAGHPFQVELSRELAARGHAVTHSYCAAYASGKGQLQAEPGETIRFEAIGEGRSIAKMDFGRRLVQELQLGVELVRQVRRLRPDVVMCSNVPIPTLVVLAFALMVLRRPWVLWHQDVQAVAIQSFAGKKLGRSMAVAGRLIGLGEKWCSRRAAAIVVITDAFVDVHREWGTADKVTVIPNWAPLDEIGPVDRDNAWAREQGVDKVATLLYSGTLGLKHNPELLPRLAKAVQDAGTAVRLVVVNEGPAASVVSDEAARLGVPLTLLPFQPYERLSEVLGSGDVLVVLLEKEAGAFSVPSKTLSYLCAGRPILGLMPAENLAAALVEQTGGRVLRPEDAAIPAAAAWVTEILGDPDRAAIIGKASRALAEQEFELSGCADQFEAILAASITTKHRS</sequence>
<dbReference type="Gene3D" id="3.40.50.2000">
    <property type="entry name" value="Glycogen Phosphorylase B"/>
    <property type="match status" value="2"/>
</dbReference>
<dbReference type="AlphaFoldDB" id="A0A4V2NZS1"/>
<keyword evidence="5" id="KW-1185">Reference proteome</keyword>
<dbReference type="SUPFAM" id="SSF53756">
    <property type="entry name" value="UDP-Glycosyltransferase/glycogen phosphorylase"/>
    <property type="match status" value="1"/>
</dbReference>
<accession>A0A4V2NZS1</accession>
<reference evidence="4 5" key="1">
    <citation type="submission" date="2019-03" db="EMBL/GenBank/DDBJ databases">
        <authorList>
            <person name="Kim M.K.M."/>
        </authorList>
    </citation>
    <scope>NUCLEOTIDE SEQUENCE [LARGE SCALE GENOMIC DNA]</scope>
    <source>
        <strain evidence="4 5">18JY15-6</strain>
    </source>
</reference>
<dbReference type="InterPro" id="IPR028098">
    <property type="entry name" value="Glyco_trans_4-like_N"/>
</dbReference>
<dbReference type="RefSeq" id="WP_131581995.1">
    <property type="nucleotide sequence ID" value="NZ_SJZJ01000005.1"/>
</dbReference>
<evidence type="ECO:0000313" key="4">
    <source>
        <dbReference type="EMBL" id="TCJ30172.1"/>
    </source>
</evidence>
<proteinExistence type="predicted"/>
<feature type="domain" description="Glycosyltransferase subfamily 4-like N-terminal" evidence="3">
    <location>
        <begin position="16"/>
        <end position="188"/>
    </location>
</feature>
<evidence type="ECO:0000313" key="5">
    <source>
        <dbReference type="Proteomes" id="UP000295453"/>
    </source>
</evidence>
<dbReference type="PANTHER" id="PTHR45947:SF3">
    <property type="entry name" value="SULFOQUINOVOSYL TRANSFERASE SQD2"/>
    <property type="match status" value="1"/>
</dbReference>
<comment type="caution">
    <text evidence="4">The sequence shown here is derived from an EMBL/GenBank/DDBJ whole genome shotgun (WGS) entry which is preliminary data.</text>
</comment>
<dbReference type="EMBL" id="SJZJ01000005">
    <property type="protein sequence ID" value="TCJ30172.1"/>
    <property type="molecule type" value="Genomic_DNA"/>
</dbReference>
<gene>
    <name evidence="4" type="ORF">EPD65_04610</name>
</gene>
<name>A0A4V2NZS1_9ACTN</name>